<dbReference type="InterPro" id="IPR036390">
    <property type="entry name" value="WH_DNA-bd_sf"/>
</dbReference>
<dbReference type="InterPro" id="IPR000847">
    <property type="entry name" value="LysR_HTH_N"/>
</dbReference>
<dbReference type="SUPFAM" id="SSF46785">
    <property type="entry name" value="Winged helix' DNA-binding domain"/>
    <property type="match status" value="1"/>
</dbReference>
<dbReference type="SUPFAM" id="SSF53850">
    <property type="entry name" value="Periplasmic binding protein-like II"/>
    <property type="match status" value="1"/>
</dbReference>
<comment type="similarity">
    <text evidence="1">Belongs to the LysR transcriptional regulatory family.</text>
</comment>
<dbReference type="GO" id="GO:0003700">
    <property type="term" value="F:DNA-binding transcription factor activity"/>
    <property type="evidence" value="ECO:0007669"/>
    <property type="project" value="InterPro"/>
</dbReference>
<dbReference type="Pfam" id="PF03466">
    <property type="entry name" value="LysR_substrate"/>
    <property type="match status" value="1"/>
</dbReference>
<dbReference type="PANTHER" id="PTHR30293:SF0">
    <property type="entry name" value="NITROGEN ASSIMILATION REGULATORY PROTEIN NAC"/>
    <property type="match status" value="1"/>
</dbReference>
<feature type="domain" description="HTH lysR-type" evidence="6">
    <location>
        <begin position="9"/>
        <end position="66"/>
    </location>
</feature>
<keyword evidence="3" id="KW-0238">DNA-binding</keyword>
<sequence>MLDFDKQLLDLKNVRCFVVASEHGSLSSAASALGMAQSALSRQVSQLESLLGCRLFHRTGRGVSLTEIGHTILPRAQLMLQTAGQLVDDAIAQRSQPAGSVTIGVLPGLSRPLMSMVLQRVLRAYPDIRLKAIEAYSGDVENMLAEGRVDIGMFNRYRPTQRALRDAVFSAQLYLVGKAGTPELAGRSVRLATITHLPLVLPARPNGMRSYLDEVCSRRGLKLNVVLEASSGTLIREAVLNCAVYSLLPYHAVSGEVLTGTLAMATIKDLPIRQATFVDTTRRHPLSNASKAVFKIVLEEIHKLDAIMKQIP</sequence>
<proteinExistence type="inferred from homology"/>
<evidence type="ECO:0000256" key="5">
    <source>
        <dbReference type="ARBA" id="ARBA00023163"/>
    </source>
</evidence>
<keyword evidence="5" id="KW-0804">Transcription</keyword>
<dbReference type="Pfam" id="PF00126">
    <property type="entry name" value="HTH_1"/>
    <property type="match status" value="1"/>
</dbReference>
<evidence type="ECO:0000313" key="8">
    <source>
        <dbReference type="Proteomes" id="UP000554144"/>
    </source>
</evidence>
<dbReference type="AlphaFoldDB" id="A0A853GP50"/>
<organism evidence="7 8">
    <name type="scientific">Pollutimonas harenae</name>
    <dbReference type="NCBI Taxonomy" id="657015"/>
    <lineage>
        <taxon>Bacteria</taxon>
        <taxon>Pseudomonadati</taxon>
        <taxon>Pseudomonadota</taxon>
        <taxon>Betaproteobacteria</taxon>
        <taxon>Burkholderiales</taxon>
        <taxon>Alcaligenaceae</taxon>
        <taxon>Pollutimonas</taxon>
    </lineage>
</organism>
<dbReference type="GO" id="GO:0003677">
    <property type="term" value="F:DNA binding"/>
    <property type="evidence" value="ECO:0007669"/>
    <property type="project" value="UniProtKB-KW"/>
</dbReference>
<keyword evidence="4" id="KW-0010">Activator</keyword>
<dbReference type="RefSeq" id="WP_130037931.1">
    <property type="nucleotide sequence ID" value="NZ_JACCEV010000001.1"/>
</dbReference>
<dbReference type="PANTHER" id="PTHR30293">
    <property type="entry name" value="TRANSCRIPTIONAL REGULATORY PROTEIN NAC-RELATED"/>
    <property type="match status" value="1"/>
</dbReference>
<name>A0A853GP50_9BURK</name>
<evidence type="ECO:0000256" key="2">
    <source>
        <dbReference type="ARBA" id="ARBA00023015"/>
    </source>
</evidence>
<dbReference type="PRINTS" id="PR00039">
    <property type="entry name" value="HTHLYSR"/>
</dbReference>
<dbReference type="PROSITE" id="PS50931">
    <property type="entry name" value="HTH_LYSR"/>
    <property type="match status" value="1"/>
</dbReference>
<dbReference type="Proteomes" id="UP000554144">
    <property type="component" value="Unassembled WGS sequence"/>
</dbReference>
<gene>
    <name evidence="7" type="ORF">H0A62_04255</name>
</gene>
<evidence type="ECO:0000256" key="4">
    <source>
        <dbReference type="ARBA" id="ARBA00023159"/>
    </source>
</evidence>
<dbReference type="EMBL" id="JACCEV010000001">
    <property type="protein sequence ID" value="NYT84808.1"/>
    <property type="molecule type" value="Genomic_DNA"/>
</dbReference>
<dbReference type="InterPro" id="IPR005119">
    <property type="entry name" value="LysR_subst-bd"/>
</dbReference>
<reference evidence="7 8" key="1">
    <citation type="submission" date="2020-07" db="EMBL/GenBank/DDBJ databases">
        <title>Taxonomic revisions and descriptions of new bacterial species based on genomic comparisons in the high-G+C-content subgroup of the family Alcaligenaceae.</title>
        <authorList>
            <person name="Szabo A."/>
            <person name="Felfoldi T."/>
        </authorList>
    </citation>
    <scope>NUCLEOTIDE SEQUENCE [LARGE SCALE GENOMIC DNA]</scope>
    <source>
        <strain evidence="7 8">DSM 25667</strain>
    </source>
</reference>
<keyword evidence="2" id="KW-0805">Transcription regulation</keyword>
<evidence type="ECO:0000259" key="6">
    <source>
        <dbReference type="PROSITE" id="PS50931"/>
    </source>
</evidence>
<evidence type="ECO:0000313" key="7">
    <source>
        <dbReference type="EMBL" id="NYT84808.1"/>
    </source>
</evidence>
<dbReference type="Gene3D" id="1.10.10.10">
    <property type="entry name" value="Winged helix-like DNA-binding domain superfamily/Winged helix DNA-binding domain"/>
    <property type="match status" value="1"/>
</dbReference>
<accession>A0A853GP50</accession>
<comment type="caution">
    <text evidence="7">The sequence shown here is derived from an EMBL/GenBank/DDBJ whole genome shotgun (WGS) entry which is preliminary data.</text>
</comment>
<dbReference type="OrthoDB" id="8587114at2"/>
<dbReference type="Gene3D" id="3.40.190.290">
    <property type="match status" value="1"/>
</dbReference>
<dbReference type="FunFam" id="1.10.10.10:FF:000001">
    <property type="entry name" value="LysR family transcriptional regulator"/>
    <property type="match status" value="1"/>
</dbReference>
<dbReference type="GO" id="GO:2000142">
    <property type="term" value="P:regulation of DNA-templated transcription initiation"/>
    <property type="evidence" value="ECO:0007669"/>
    <property type="project" value="TreeGrafter"/>
</dbReference>
<keyword evidence="8" id="KW-1185">Reference proteome</keyword>
<evidence type="ECO:0000256" key="1">
    <source>
        <dbReference type="ARBA" id="ARBA00009437"/>
    </source>
</evidence>
<protein>
    <submittedName>
        <fullName evidence="7">LysR family transcriptional regulator</fullName>
    </submittedName>
</protein>
<dbReference type="InterPro" id="IPR036388">
    <property type="entry name" value="WH-like_DNA-bd_sf"/>
</dbReference>
<evidence type="ECO:0000256" key="3">
    <source>
        <dbReference type="ARBA" id="ARBA00023125"/>
    </source>
</evidence>